<evidence type="ECO:0000256" key="4">
    <source>
        <dbReference type="ARBA" id="ARBA00022840"/>
    </source>
</evidence>
<dbReference type="PANTHER" id="PTHR43869:SF1">
    <property type="entry name" value="GLYCINE BETAINE_PROLINE BETAINE TRANSPORT SYSTEM ATP-BINDING PROTEIN PROV"/>
    <property type="match status" value="1"/>
</dbReference>
<keyword evidence="6" id="KW-0129">CBS domain</keyword>
<protein>
    <submittedName>
        <fullName evidence="10">Glycine betaine/proline transport system ATP-binding protein</fullName>
    </submittedName>
</protein>
<evidence type="ECO:0000256" key="6">
    <source>
        <dbReference type="PROSITE-ProRule" id="PRU00703"/>
    </source>
</evidence>
<dbReference type="InterPro" id="IPR017871">
    <property type="entry name" value="ABC_transporter-like_CS"/>
</dbReference>
<dbReference type="InterPro" id="IPR000644">
    <property type="entry name" value="CBS_dom"/>
</dbReference>
<keyword evidence="4 10" id="KW-0067">ATP-binding</keyword>
<keyword evidence="11" id="KW-1185">Reference proteome</keyword>
<dbReference type="SMART" id="SM00382">
    <property type="entry name" value="AAA"/>
    <property type="match status" value="1"/>
</dbReference>
<dbReference type="InterPro" id="IPR003593">
    <property type="entry name" value="AAA+_ATPase"/>
</dbReference>
<evidence type="ECO:0000256" key="2">
    <source>
        <dbReference type="ARBA" id="ARBA00022448"/>
    </source>
</evidence>
<dbReference type="GO" id="GO:0005524">
    <property type="term" value="F:ATP binding"/>
    <property type="evidence" value="ECO:0007669"/>
    <property type="project" value="UniProtKB-KW"/>
</dbReference>
<feature type="domain" description="CBS" evidence="9">
    <location>
        <begin position="280"/>
        <end position="337"/>
    </location>
</feature>
<dbReference type="Gene3D" id="3.40.50.300">
    <property type="entry name" value="P-loop containing nucleotide triphosphate hydrolases"/>
    <property type="match status" value="1"/>
</dbReference>
<dbReference type="InterPro" id="IPR003439">
    <property type="entry name" value="ABC_transporter-like_ATP-bd"/>
</dbReference>
<dbReference type="SUPFAM" id="SSF54631">
    <property type="entry name" value="CBS-domain pair"/>
    <property type="match status" value="1"/>
</dbReference>
<dbReference type="InterPro" id="IPR051921">
    <property type="entry name" value="ABC_osmolyte_uptake_ATP-bind"/>
</dbReference>
<dbReference type="PANTHER" id="PTHR43869">
    <property type="entry name" value="GLYCINE BETAINE/PROLINE BETAINE TRANSPORT SYSTEM ATP-BINDING PROTEIN PROV"/>
    <property type="match status" value="1"/>
</dbReference>
<gene>
    <name evidence="10" type="ORF">HNQ81_000887</name>
</gene>
<keyword evidence="3" id="KW-0547">Nucleotide-binding</keyword>
<dbReference type="GO" id="GO:0031460">
    <property type="term" value="P:glycine betaine transport"/>
    <property type="evidence" value="ECO:0007669"/>
    <property type="project" value="InterPro"/>
</dbReference>
<dbReference type="Proteomes" id="UP000539642">
    <property type="component" value="Unassembled WGS sequence"/>
</dbReference>
<dbReference type="SUPFAM" id="SSF52540">
    <property type="entry name" value="P-loop containing nucleoside triphosphate hydrolases"/>
    <property type="match status" value="1"/>
</dbReference>
<keyword evidence="5" id="KW-0029">Amino-acid transport</keyword>
<comment type="similarity">
    <text evidence="1">Belongs to the ABC transporter superfamily.</text>
</comment>
<evidence type="ECO:0000256" key="3">
    <source>
        <dbReference type="ARBA" id="ARBA00022741"/>
    </source>
</evidence>
<feature type="domain" description="ABC transporter" evidence="8">
    <location>
        <begin position="23"/>
        <end position="265"/>
    </location>
</feature>
<organism evidence="10 11">
    <name type="scientific">Desulfoprunum benzoelyticum</name>
    <dbReference type="NCBI Taxonomy" id="1506996"/>
    <lineage>
        <taxon>Bacteria</taxon>
        <taxon>Pseudomonadati</taxon>
        <taxon>Thermodesulfobacteriota</taxon>
        <taxon>Desulfobulbia</taxon>
        <taxon>Desulfobulbales</taxon>
        <taxon>Desulfobulbaceae</taxon>
        <taxon>Desulfoprunum</taxon>
    </lineage>
</organism>
<dbReference type="Pfam" id="PF00005">
    <property type="entry name" value="ABC_tran"/>
    <property type="match status" value="1"/>
</dbReference>
<name>A0A840UUU3_9BACT</name>
<dbReference type="GO" id="GO:0006865">
    <property type="term" value="P:amino acid transport"/>
    <property type="evidence" value="ECO:0007669"/>
    <property type="project" value="UniProtKB-KW"/>
</dbReference>
<evidence type="ECO:0000313" key="10">
    <source>
        <dbReference type="EMBL" id="MBB5347174.1"/>
    </source>
</evidence>
<dbReference type="GO" id="GO:0016887">
    <property type="term" value="F:ATP hydrolysis activity"/>
    <property type="evidence" value="ECO:0007669"/>
    <property type="project" value="InterPro"/>
</dbReference>
<dbReference type="Gene3D" id="3.10.580.10">
    <property type="entry name" value="CBS-domain"/>
    <property type="match status" value="1"/>
</dbReference>
<evidence type="ECO:0000256" key="1">
    <source>
        <dbReference type="ARBA" id="ARBA00005417"/>
    </source>
</evidence>
<dbReference type="FunFam" id="3.40.50.300:FF:000201">
    <property type="entry name" value="Glycine betaine/L-proline ABC transporter ATP-binding protein"/>
    <property type="match status" value="1"/>
</dbReference>
<evidence type="ECO:0000259" key="8">
    <source>
        <dbReference type="PROSITE" id="PS50893"/>
    </source>
</evidence>
<dbReference type="GO" id="GO:0006970">
    <property type="term" value="P:response to osmotic stress"/>
    <property type="evidence" value="ECO:0007669"/>
    <property type="project" value="UniProtKB-ARBA"/>
</dbReference>
<keyword evidence="2" id="KW-0813">Transport</keyword>
<dbReference type="InterPro" id="IPR046342">
    <property type="entry name" value="CBS_dom_sf"/>
</dbReference>
<accession>A0A840UUU3</accession>
<dbReference type="InterPro" id="IPR005892">
    <property type="entry name" value="Gly-betaine_transp_ATP-bd"/>
</dbReference>
<evidence type="ECO:0000313" key="11">
    <source>
        <dbReference type="Proteomes" id="UP000539642"/>
    </source>
</evidence>
<dbReference type="Pfam" id="PF00571">
    <property type="entry name" value="CBS"/>
    <property type="match status" value="1"/>
</dbReference>
<evidence type="ECO:0000259" key="9">
    <source>
        <dbReference type="PROSITE" id="PS51371"/>
    </source>
</evidence>
<dbReference type="PROSITE" id="PS50893">
    <property type="entry name" value="ABC_TRANSPORTER_2"/>
    <property type="match status" value="1"/>
</dbReference>
<dbReference type="GO" id="GO:0016020">
    <property type="term" value="C:membrane"/>
    <property type="evidence" value="ECO:0007669"/>
    <property type="project" value="InterPro"/>
</dbReference>
<comment type="caution">
    <text evidence="10">The sequence shown here is derived from an EMBL/GenBank/DDBJ whole genome shotgun (WGS) entry which is preliminary data.</text>
</comment>
<dbReference type="InterPro" id="IPR027417">
    <property type="entry name" value="P-loop_NTPase"/>
</dbReference>
<proteinExistence type="inferred from homology"/>
<sequence>MPLISIRNLSKIFGPNPKRALPLLAKGLSKSEILAKTGCTVAINGASFDIEKRETFVVMGLSGSGKSTMIRCLNRLIEPTAGEILFDGKDIMQLDREALRNLRRYKMSMVFQHFGLLPHRSVLDNVEFGLEIGGLDKATRTEKAMNAIELVGLKGFEQSRPSELSGGMQQRVGLARALANDPEVLLMDEAFSALDPLIRTQMQDELIDLQARMHRTIVFITHDLDEALKLGDRIAILGPEGRVQQIGTPEEILCDPADDYVRAFVQNVDRTKVITASAIMQKHATVTIPKDGPGTATRLMEKKRTDVVFVTDTDRKLMGIVTIDDAARLARRNQRDLTPVISDRVFTTTPDTAISDLLDTAVTSRYPIAVIDEDRVLLGVVDHGAVLAEVRVGVDDEAAPVRLSDIENATVDPDATFPEAGSDQAAGAVNLHKQTEEAVS</sequence>
<evidence type="ECO:0000256" key="5">
    <source>
        <dbReference type="ARBA" id="ARBA00022970"/>
    </source>
</evidence>
<dbReference type="PROSITE" id="PS51371">
    <property type="entry name" value="CBS"/>
    <property type="match status" value="1"/>
</dbReference>
<reference evidence="10 11" key="1">
    <citation type="submission" date="2020-08" db="EMBL/GenBank/DDBJ databases">
        <title>Genomic Encyclopedia of Type Strains, Phase IV (KMG-IV): sequencing the most valuable type-strain genomes for metagenomic binning, comparative biology and taxonomic classification.</title>
        <authorList>
            <person name="Goeker M."/>
        </authorList>
    </citation>
    <scope>NUCLEOTIDE SEQUENCE [LARGE SCALE GENOMIC DNA]</scope>
    <source>
        <strain evidence="10 11">DSM 28570</strain>
    </source>
</reference>
<dbReference type="EMBL" id="JACHEO010000003">
    <property type="protein sequence ID" value="MBB5347174.1"/>
    <property type="molecule type" value="Genomic_DNA"/>
</dbReference>
<dbReference type="RefSeq" id="WP_183348706.1">
    <property type="nucleotide sequence ID" value="NZ_JACHEO010000003.1"/>
</dbReference>
<dbReference type="CDD" id="cd03294">
    <property type="entry name" value="ABC_Pro_Gly_Betaine"/>
    <property type="match status" value="1"/>
</dbReference>
<dbReference type="NCBIfam" id="TIGR01186">
    <property type="entry name" value="proV"/>
    <property type="match status" value="1"/>
</dbReference>
<feature type="region of interest" description="Disordered" evidence="7">
    <location>
        <begin position="409"/>
        <end position="440"/>
    </location>
</feature>
<dbReference type="AlphaFoldDB" id="A0A840UUU3"/>
<evidence type="ECO:0000256" key="7">
    <source>
        <dbReference type="SAM" id="MobiDB-lite"/>
    </source>
</evidence>
<dbReference type="PROSITE" id="PS00211">
    <property type="entry name" value="ABC_TRANSPORTER_1"/>
    <property type="match status" value="1"/>
</dbReference>